<organism evidence="2 3">
    <name type="scientific">Pseudocitrobacter cyperus</name>
    <dbReference type="NCBI Taxonomy" id="3112843"/>
    <lineage>
        <taxon>Bacteria</taxon>
        <taxon>Pseudomonadati</taxon>
        <taxon>Pseudomonadota</taxon>
        <taxon>Gammaproteobacteria</taxon>
        <taxon>Enterobacterales</taxon>
        <taxon>Enterobacteriaceae</taxon>
        <taxon>Pseudocitrobacter</taxon>
    </lineage>
</organism>
<feature type="domain" description="Fimbrial-type adhesion" evidence="1">
    <location>
        <begin position="31"/>
        <end position="194"/>
    </location>
</feature>
<dbReference type="PANTHER" id="PTHR33420">
    <property type="entry name" value="FIMBRIAL SUBUNIT ELFA-RELATED"/>
    <property type="match status" value="1"/>
</dbReference>
<dbReference type="Pfam" id="PF00419">
    <property type="entry name" value="Fimbrial"/>
    <property type="match status" value="1"/>
</dbReference>
<accession>A0ABV0HI27</accession>
<dbReference type="SUPFAM" id="SSF49401">
    <property type="entry name" value="Bacterial adhesins"/>
    <property type="match status" value="1"/>
</dbReference>
<name>A0ABV0HI27_9ENTR</name>
<protein>
    <submittedName>
        <fullName evidence="2">Fimbrial-like protein</fullName>
    </submittedName>
</protein>
<dbReference type="Gene3D" id="2.60.40.1090">
    <property type="entry name" value="Fimbrial-type adhesion domain"/>
    <property type="match status" value="1"/>
</dbReference>
<dbReference type="NCBIfam" id="NF011794">
    <property type="entry name" value="PRK15262.1"/>
    <property type="match status" value="1"/>
</dbReference>
<comment type="caution">
    <text evidence="2">The sequence shown here is derived from an EMBL/GenBank/DDBJ whole genome shotgun (WGS) entry which is preliminary data.</text>
</comment>
<dbReference type="InterPro" id="IPR000259">
    <property type="entry name" value="Adhesion_dom_fimbrial"/>
</dbReference>
<dbReference type="InterPro" id="IPR036937">
    <property type="entry name" value="Adhesion_dom_fimbrial_sf"/>
</dbReference>
<evidence type="ECO:0000313" key="3">
    <source>
        <dbReference type="Proteomes" id="UP001444146"/>
    </source>
</evidence>
<proteinExistence type="predicted"/>
<dbReference type="Proteomes" id="UP001444146">
    <property type="component" value="Unassembled WGS sequence"/>
</dbReference>
<evidence type="ECO:0000259" key="1">
    <source>
        <dbReference type="Pfam" id="PF00419"/>
    </source>
</evidence>
<reference evidence="2 3" key="1">
    <citation type="submission" date="2024-01" db="EMBL/GenBank/DDBJ databases">
        <title>Pseudocitrobacter sp. Endophytic strain Cyp-38L.</title>
        <authorList>
            <person name="Amer M.A."/>
            <person name="Hamed S.M."/>
        </authorList>
    </citation>
    <scope>NUCLEOTIDE SEQUENCE [LARGE SCALE GENOMIC DNA]</scope>
    <source>
        <strain evidence="2 3">Cyp38S</strain>
    </source>
</reference>
<dbReference type="InterPro" id="IPR008966">
    <property type="entry name" value="Adhesion_dom_sf"/>
</dbReference>
<gene>
    <name evidence="2" type="ORF">VSR74_09165</name>
</gene>
<evidence type="ECO:0000313" key="2">
    <source>
        <dbReference type="EMBL" id="MEO3989983.1"/>
    </source>
</evidence>
<dbReference type="RefSeq" id="WP_347794440.1">
    <property type="nucleotide sequence ID" value="NZ_JAYMYY010000002.1"/>
</dbReference>
<dbReference type="InterPro" id="IPR050263">
    <property type="entry name" value="Bact_Fimbrial_Adh_Pro"/>
</dbReference>
<keyword evidence="3" id="KW-1185">Reference proteome</keyword>
<dbReference type="EMBL" id="JAYMYY010000002">
    <property type="protein sequence ID" value="MEO3989983.1"/>
    <property type="molecule type" value="Genomic_DNA"/>
</dbReference>
<dbReference type="PANTHER" id="PTHR33420:SF5">
    <property type="entry name" value="FIMBRIAL SUBUNIT"/>
    <property type="match status" value="1"/>
</dbReference>
<sequence>MSDPDMARRLRTFIVALLISPLFTRADVNVEITAHIINTTCEFSFDRGKYVNLGDLGVNDFDNSVTPEDLHGKGSPFYITVKDCAPVGGVNPTKMTIDFQPVSGSMSPYSKQIFANEDSNGAQNIGVVIFSTHDPNNIFNVMNIDGTPRSVYDVTPADYTNAHYSFYARMQKILSAQPITPGAVQSRVQVTIYYE</sequence>